<reference evidence="2" key="2">
    <citation type="submission" date="2015-06" db="UniProtKB">
        <authorList>
            <consortium name="EnsemblMetazoa"/>
        </authorList>
    </citation>
    <scope>IDENTIFICATION</scope>
</reference>
<dbReference type="EMBL" id="CAEY01000444">
    <property type="status" value="NOT_ANNOTATED_CDS"/>
    <property type="molecule type" value="Genomic_DNA"/>
</dbReference>
<accession>T1JR42</accession>
<evidence type="ECO:0000313" key="3">
    <source>
        <dbReference type="Proteomes" id="UP000015104"/>
    </source>
</evidence>
<evidence type="ECO:0008006" key="4">
    <source>
        <dbReference type="Google" id="ProtNLM"/>
    </source>
</evidence>
<reference evidence="3" key="1">
    <citation type="submission" date="2011-08" db="EMBL/GenBank/DDBJ databases">
        <authorList>
            <person name="Rombauts S."/>
        </authorList>
    </citation>
    <scope>NUCLEOTIDE SEQUENCE</scope>
    <source>
        <strain evidence="3">London</strain>
    </source>
</reference>
<protein>
    <recommendedName>
        <fullName evidence="4">Myeloid leukemia factor</fullName>
    </recommendedName>
</protein>
<dbReference type="Proteomes" id="UP000015104">
    <property type="component" value="Unassembled WGS sequence"/>
</dbReference>
<feature type="region of interest" description="Disordered" evidence="1">
    <location>
        <begin position="195"/>
        <end position="228"/>
    </location>
</feature>
<dbReference type="EnsemblMetazoa" id="tetur01g05550.1">
    <property type="protein sequence ID" value="tetur01g05550.1"/>
    <property type="gene ID" value="tetur01g05550"/>
</dbReference>
<proteinExistence type="predicted"/>
<evidence type="ECO:0000256" key="1">
    <source>
        <dbReference type="SAM" id="MobiDB-lite"/>
    </source>
</evidence>
<sequence>MMDDDIFRHFDSMMRTFNRMDSFFDFGTPFPGPGGFGSFGGAHPDPFNSGFSMLEPYPRNRSLRDDFLEPGAQPRGQMVPFNNDHRMVHNFDPHANFFGDGLGSDQSPQPFKSFFQVKQFSSVMNGDKIETKRIETDSSGKRIESHTRTLGDKSYTVTSKRDPTGEQEIEEDLLNMEEKDLSEFDKMWKTGFSSDSWFGPSQGQLPRSPSTPEIRAIEDTPVAENKQKSWKEKLRSWLPF</sequence>
<keyword evidence="3" id="KW-1185">Reference proteome</keyword>
<evidence type="ECO:0000313" key="2">
    <source>
        <dbReference type="EnsemblMetazoa" id="tetur01g05550.1"/>
    </source>
</evidence>
<dbReference type="AlphaFoldDB" id="T1JR42"/>
<gene>
    <name evidence="2" type="primary">107359703</name>
</gene>
<dbReference type="HOGENOM" id="CLU_1157722_0_0_1"/>
<dbReference type="OrthoDB" id="5562606at2759"/>
<feature type="compositionally biased region" description="Polar residues" evidence="1">
    <location>
        <begin position="195"/>
        <end position="211"/>
    </location>
</feature>
<dbReference type="KEGG" id="tut:107359703"/>
<name>T1JR42_TETUR</name>
<organism evidence="2 3">
    <name type="scientific">Tetranychus urticae</name>
    <name type="common">Two-spotted spider mite</name>
    <dbReference type="NCBI Taxonomy" id="32264"/>
    <lineage>
        <taxon>Eukaryota</taxon>
        <taxon>Metazoa</taxon>
        <taxon>Ecdysozoa</taxon>
        <taxon>Arthropoda</taxon>
        <taxon>Chelicerata</taxon>
        <taxon>Arachnida</taxon>
        <taxon>Acari</taxon>
        <taxon>Acariformes</taxon>
        <taxon>Trombidiformes</taxon>
        <taxon>Prostigmata</taxon>
        <taxon>Eleutherengona</taxon>
        <taxon>Raphignathae</taxon>
        <taxon>Tetranychoidea</taxon>
        <taxon>Tetranychidae</taxon>
        <taxon>Tetranychus</taxon>
    </lineage>
</organism>
<dbReference type="OMA" id="DPHANFF"/>